<keyword evidence="3" id="KW-1003">Cell membrane</keyword>
<feature type="domain" description="Anti-sigma-K factor RskA N-terminal" evidence="13">
    <location>
        <begin position="6"/>
        <end position="47"/>
    </location>
</feature>
<evidence type="ECO:0000256" key="6">
    <source>
        <dbReference type="ARBA" id="ARBA00023015"/>
    </source>
</evidence>
<evidence type="ECO:0000259" key="13">
    <source>
        <dbReference type="Pfam" id="PF22618"/>
    </source>
</evidence>
<keyword evidence="4 11" id="KW-0812">Transmembrane</keyword>
<evidence type="ECO:0000256" key="1">
    <source>
        <dbReference type="ARBA" id="ARBA00004167"/>
    </source>
</evidence>
<dbReference type="PANTHER" id="PTHR37461:SF1">
    <property type="entry name" value="ANTI-SIGMA-K FACTOR RSKA"/>
    <property type="match status" value="1"/>
</dbReference>
<evidence type="ECO:0000256" key="9">
    <source>
        <dbReference type="ARBA" id="ARBA00029829"/>
    </source>
</evidence>
<dbReference type="GO" id="GO:0006417">
    <property type="term" value="P:regulation of translation"/>
    <property type="evidence" value="ECO:0007669"/>
    <property type="project" value="TreeGrafter"/>
</dbReference>
<evidence type="ECO:0000256" key="10">
    <source>
        <dbReference type="ARBA" id="ARBA00030803"/>
    </source>
</evidence>
<dbReference type="PANTHER" id="PTHR37461">
    <property type="entry name" value="ANTI-SIGMA-K FACTOR RSKA"/>
    <property type="match status" value="1"/>
</dbReference>
<accession>A0A4R5BIB2</accession>
<dbReference type="Pfam" id="PF22618">
    <property type="entry name" value="RskA_N"/>
    <property type="match status" value="1"/>
</dbReference>
<dbReference type="Proteomes" id="UP000295578">
    <property type="component" value="Unassembled WGS sequence"/>
</dbReference>
<feature type="transmembrane region" description="Helical" evidence="11">
    <location>
        <begin position="91"/>
        <end position="113"/>
    </location>
</feature>
<dbReference type="Pfam" id="PF10099">
    <property type="entry name" value="RskA_C"/>
    <property type="match status" value="1"/>
</dbReference>
<dbReference type="InterPro" id="IPR053877">
    <property type="entry name" value="RskA_N"/>
</dbReference>
<organism evidence="14 15">
    <name type="scientific">Actinomadura darangshiensis</name>
    <dbReference type="NCBI Taxonomy" id="705336"/>
    <lineage>
        <taxon>Bacteria</taxon>
        <taxon>Bacillati</taxon>
        <taxon>Actinomycetota</taxon>
        <taxon>Actinomycetes</taxon>
        <taxon>Streptosporangiales</taxon>
        <taxon>Thermomonosporaceae</taxon>
        <taxon>Actinomadura</taxon>
    </lineage>
</organism>
<dbReference type="EMBL" id="SMKY01000039">
    <property type="protein sequence ID" value="TDD85133.1"/>
    <property type="molecule type" value="Genomic_DNA"/>
</dbReference>
<evidence type="ECO:0000256" key="3">
    <source>
        <dbReference type="ARBA" id="ARBA00022475"/>
    </source>
</evidence>
<gene>
    <name evidence="14" type="ORF">E1293_11855</name>
</gene>
<dbReference type="InterPro" id="IPR041916">
    <property type="entry name" value="Anti_sigma_zinc_sf"/>
</dbReference>
<evidence type="ECO:0000256" key="5">
    <source>
        <dbReference type="ARBA" id="ARBA00022989"/>
    </source>
</evidence>
<dbReference type="RefSeq" id="WP_132196923.1">
    <property type="nucleotide sequence ID" value="NZ_SMKY01000039.1"/>
</dbReference>
<evidence type="ECO:0000256" key="11">
    <source>
        <dbReference type="SAM" id="Phobius"/>
    </source>
</evidence>
<evidence type="ECO:0000256" key="4">
    <source>
        <dbReference type="ARBA" id="ARBA00022692"/>
    </source>
</evidence>
<evidence type="ECO:0000256" key="8">
    <source>
        <dbReference type="ARBA" id="ARBA00023163"/>
    </source>
</evidence>
<sequence>MTHDQHDLAGAYALDALSDTERRRFERHLSGCAACTEEVAGLRETTARLALAASRQPPPGLRDRVLAEIGRTRQSPPRLARRLPSPRAGGLSWLAAAACLVLALAGGVTAAHFHGDAERAQDFNRRIAAVMTAPDAQASTTRAQDDATVTVVSSRKLDKAVITTSRLRRLPSAKSYQLWFLASSAAPRSAGVMRPPAGEPSKPVIASGVGNAQQLGMTVEPAGGSAQPTGAPFLTLKLS</sequence>
<keyword evidence="5 11" id="KW-1133">Transmembrane helix</keyword>
<dbReference type="GO" id="GO:0005886">
    <property type="term" value="C:plasma membrane"/>
    <property type="evidence" value="ECO:0007669"/>
    <property type="project" value="UniProtKB-SubCell"/>
</dbReference>
<dbReference type="InterPro" id="IPR018764">
    <property type="entry name" value="RskA_C"/>
</dbReference>
<dbReference type="Gene3D" id="1.10.10.1320">
    <property type="entry name" value="Anti-sigma factor, zinc-finger domain"/>
    <property type="match status" value="1"/>
</dbReference>
<comment type="subcellular location">
    <subcellularLocation>
        <location evidence="2">Cell membrane</location>
    </subcellularLocation>
    <subcellularLocation>
        <location evidence="1">Membrane</location>
        <topology evidence="1">Single-pass membrane protein</topology>
    </subcellularLocation>
</comment>
<comment type="caution">
    <text evidence="14">The sequence shown here is derived from an EMBL/GenBank/DDBJ whole genome shotgun (WGS) entry which is preliminary data.</text>
</comment>
<name>A0A4R5BIB2_9ACTN</name>
<evidence type="ECO:0000256" key="2">
    <source>
        <dbReference type="ARBA" id="ARBA00004236"/>
    </source>
</evidence>
<keyword evidence="7 11" id="KW-0472">Membrane</keyword>
<dbReference type="OrthoDB" id="153510at2"/>
<dbReference type="GO" id="GO:0016989">
    <property type="term" value="F:sigma factor antagonist activity"/>
    <property type="evidence" value="ECO:0007669"/>
    <property type="project" value="TreeGrafter"/>
</dbReference>
<proteinExistence type="predicted"/>
<dbReference type="InterPro" id="IPR051474">
    <property type="entry name" value="Anti-sigma-K/W_factor"/>
</dbReference>
<keyword evidence="6" id="KW-0805">Transcription regulation</keyword>
<feature type="domain" description="Anti-sigma K factor RskA C-terminal" evidence="12">
    <location>
        <begin position="93"/>
        <end position="229"/>
    </location>
</feature>
<keyword evidence="8" id="KW-0804">Transcription</keyword>
<protein>
    <recommendedName>
        <fullName evidence="10">Regulator of SigK</fullName>
    </recommendedName>
    <alternativeName>
        <fullName evidence="9">Sigma-K anti-sigma factor RskA</fullName>
    </alternativeName>
</protein>
<dbReference type="AlphaFoldDB" id="A0A4R5BIB2"/>
<evidence type="ECO:0000259" key="12">
    <source>
        <dbReference type="Pfam" id="PF10099"/>
    </source>
</evidence>
<reference evidence="14 15" key="1">
    <citation type="submission" date="2019-03" db="EMBL/GenBank/DDBJ databases">
        <title>Draft genome sequences of novel Actinobacteria.</title>
        <authorList>
            <person name="Sahin N."/>
            <person name="Ay H."/>
            <person name="Saygin H."/>
        </authorList>
    </citation>
    <scope>NUCLEOTIDE SEQUENCE [LARGE SCALE GENOMIC DNA]</scope>
    <source>
        <strain evidence="14 15">DSM 45941</strain>
    </source>
</reference>
<evidence type="ECO:0000256" key="7">
    <source>
        <dbReference type="ARBA" id="ARBA00023136"/>
    </source>
</evidence>
<evidence type="ECO:0000313" key="15">
    <source>
        <dbReference type="Proteomes" id="UP000295578"/>
    </source>
</evidence>
<keyword evidence="15" id="KW-1185">Reference proteome</keyword>
<evidence type="ECO:0000313" key="14">
    <source>
        <dbReference type="EMBL" id="TDD85133.1"/>
    </source>
</evidence>